<dbReference type="AlphaFoldDB" id="A0A165DKD6"/>
<sequence>METIATFTSTAVFTILEQTKAAFAPLLKRDEIDAVPKKTFAYGSAPRHQLDVYYPKPRTDGSKPPVVHFVYGGGFVSGDRATPDYWCQNVGAFWATRGFVSVISDYRLVPNVQWPGPPADIRDAMSWVVDNLADVADVSRYFFIAHSAGGTHLATTLAHPLLVPDHLLQRIKGVVLICPIFTYPTAGPMAPLVLQYCGTEEAMKLHSPQALLEAVPAERAALWPAVRLLVAEREDQSLVGSHPLYVETLKKKGIKIEEGVIPGHNHISVNIGLFTGQGEEWTKDQEAWFKSF</sequence>
<feature type="domain" description="BD-FAE-like" evidence="2">
    <location>
        <begin position="50"/>
        <end position="158"/>
    </location>
</feature>
<organism evidence="3 4">
    <name type="scientific">Exidia glandulosa HHB12029</name>
    <dbReference type="NCBI Taxonomy" id="1314781"/>
    <lineage>
        <taxon>Eukaryota</taxon>
        <taxon>Fungi</taxon>
        <taxon>Dikarya</taxon>
        <taxon>Basidiomycota</taxon>
        <taxon>Agaricomycotina</taxon>
        <taxon>Agaricomycetes</taxon>
        <taxon>Auriculariales</taxon>
        <taxon>Exidiaceae</taxon>
        <taxon>Exidia</taxon>
    </lineage>
</organism>
<dbReference type="InterPro" id="IPR029058">
    <property type="entry name" value="AB_hydrolase_fold"/>
</dbReference>
<dbReference type="PANTHER" id="PTHR48081">
    <property type="entry name" value="AB HYDROLASE SUPERFAMILY PROTEIN C4A8.06C"/>
    <property type="match status" value="1"/>
</dbReference>
<protein>
    <submittedName>
        <fullName evidence="3">Alpha/beta-hydrolase</fullName>
    </submittedName>
</protein>
<dbReference type="Gene3D" id="3.40.50.1820">
    <property type="entry name" value="alpha/beta hydrolase"/>
    <property type="match status" value="1"/>
</dbReference>
<reference evidence="3 4" key="1">
    <citation type="journal article" date="2016" name="Mol. Biol. Evol.">
        <title>Comparative Genomics of Early-Diverging Mushroom-Forming Fungi Provides Insights into the Origins of Lignocellulose Decay Capabilities.</title>
        <authorList>
            <person name="Nagy L.G."/>
            <person name="Riley R."/>
            <person name="Tritt A."/>
            <person name="Adam C."/>
            <person name="Daum C."/>
            <person name="Floudas D."/>
            <person name="Sun H."/>
            <person name="Yadav J.S."/>
            <person name="Pangilinan J."/>
            <person name="Larsson K.H."/>
            <person name="Matsuura K."/>
            <person name="Barry K."/>
            <person name="Labutti K."/>
            <person name="Kuo R."/>
            <person name="Ohm R.A."/>
            <person name="Bhattacharya S.S."/>
            <person name="Shirouzu T."/>
            <person name="Yoshinaga Y."/>
            <person name="Martin F.M."/>
            <person name="Grigoriev I.V."/>
            <person name="Hibbett D.S."/>
        </authorList>
    </citation>
    <scope>NUCLEOTIDE SEQUENCE [LARGE SCALE GENOMIC DNA]</scope>
    <source>
        <strain evidence="3 4">HHB12029</strain>
    </source>
</reference>
<dbReference type="SUPFAM" id="SSF53474">
    <property type="entry name" value="alpha/beta-Hydrolases"/>
    <property type="match status" value="1"/>
</dbReference>
<evidence type="ECO:0000259" key="2">
    <source>
        <dbReference type="Pfam" id="PF20434"/>
    </source>
</evidence>
<dbReference type="STRING" id="1314781.A0A165DKD6"/>
<dbReference type="EMBL" id="KV426211">
    <property type="protein sequence ID" value="KZV84757.1"/>
    <property type="molecule type" value="Genomic_DNA"/>
</dbReference>
<dbReference type="Proteomes" id="UP000077266">
    <property type="component" value="Unassembled WGS sequence"/>
</dbReference>
<keyword evidence="4" id="KW-1185">Reference proteome</keyword>
<evidence type="ECO:0000313" key="3">
    <source>
        <dbReference type="EMBL" id="KZV84757.1"/>
    </source>
</evidence>
<dbReference type="InParanoid" id="A0A165DKD6"/>
<gene>
    <name evidence="3" type="ORF">EXIGLDRAFT_726833</name>
</gene>
<accession>A0A165DKD6</accession>
<dbReference type="Pfam" id="PF20434">
    <property type="entry name" value="BD-FAE"/>
    <property type="match status" value="1"/>
</dbReference>
<name>A0A165DKD6_EXIGL</name>
<evidence type="ECO:0000313" key="4">
    <source>
        <dbReference type="Proteomes" id="UP000077266"/>
    </source>
</evidence>
<dbReference type="GO" id="GO:0016787">
    <property type="term" value="F:hydrolase activity"/>
    <property type="evidence" value="ECO:0007669"/>
    <property type="project" value="UniProtKB-KW"/>
</dbReference>
<dbReference type="OrthoDB" id="433474at2759"/>
<dbReference type="InterPro" id="IPR050300">
    <property type="entry name" value="GDXG_lipolytic_enzyme"/>
</dbReference>
<keyword evidence="1 3" id="KW-0378">Hydrolase</keyword>
<evidence type="ECO:0000256" key="1">
    <source>
        <dbReference type="ARBA" id="ARBA00022801"/>
    </source>
</evidence>
<dbReference type="InterPro" id="IPR049492">
    <property type="entry name" value="BD-FAE-like_dom"/>
</dbReference>
<proteinExistence type="predicted"/>